<evidence type="ECO:0000313" key="2">
    <source>
        <dbReference type="EMBL" id="CDO60828.1"/>
    </source>
</evidence>
<dbReference type="EMBL" id="HG966617">
    <property type="protein sequence ID" value="CDO60828.1"/>
    <property type="molecule type" value="Genomic_DNA"/>
</dbReference>
<accession>X5MAG3</accession>
<sequence>MTHCTGSPATPTSWNASAASKLKCRTPRIIPVHCIAVFCDGFEVCAGFSCASNAKYQQSVANVIPTSRIKIDSSKYRASKAATHNYRATDRMAENIERLNARHRSPRKAESHRGYCSTVDHGVYSKSQVCGVFPKYADPISMGDARSIIRAKEHQYTHLEPRELDIFSVRPRILGSGDTFGKIDCARNGRVNLARHEWEKSLSFLISIAAAAYLTVPDCKSRDKDCCSRGQQRSRSFQRAGPTRWEHGTRNEYGKKEPGKPPYRKLRPIWLPHSAPTFVNQSCELSSGIGFYITGNHILGPTAPSARDACERSFYTLMYVPRSHLKFHFELSISNNLKRTHAALFKVKFVSKSLACPERGNSSRRCCAGQNIADFYCIQPPALKTLLLEPHSIRNACRYTINVPFRKRADKWQYRPVGSVTWGLELKIAICGVNKHRRASVPTGTFRIALSSSTRTGENEHLLNKLGAEPQSHDFSLRCRPHRDPMSVNCYSTECGKDGAHTKKDSSCVKIGARECGGHSHSQIHESSKDERNENNQRDPGLCRRELQRFLQIKNGASTVNPPLRDDVIFSHRQAPFSTTKNNPTLYSILQSTRWQPHHG</sequence>
<feature type="compositionally biased region" description="Low complexity" evidence="1">
    <location>
        <begin position="230"/>
        <end position="239"/>
    </location>
</feature>
<feature type="region of interest" description="Disordered" evidence="1">
    <location>
        <begin position="230"/>
        <end position="259"/>
    </location>
</feature>
<dbReference type="KEGG" id="pect:BN1012_Phect2615"/>
<dbReference type="Proteomes" id="UP000032160">
    <property type="component" value="Chromosome I"/>
</dbReference>
<proteinExistence type="predicted"/>
<evidence type="ECO:0000256" key="1">
    <source>
        <dbReference type="SAM" id="MobiDB-lite"/>
    </source>
</evidence>
<keyword evidence="3" id="KW-1185">Reference proteome</keyword>
<evidence type="ECO:0000313" key="3">
    <source>
        <dbReference type="Proteomes" id="UP000032160"/>
    </source>
</evidence>
<gene>
    <name evidence="2" type="ORF">BN1012_Phect2615</name>
</gene>
<dbReference type="STRING" id="1458461.BN1012_Phect2615"/>
<organism evidence="2 3">
    <name type="scientific">Candidatus Phaeomarinibacter ectocarpi</name>
    <dbReference type="NCBI Taxonomy" id="1458461"/>
    <lineage>
        <taxon>Bacteria</taxon>
        <taxon>Pseudomonadati</taxon>
        <taxon>Pseudomonadota</taxon>
        <taxon>Alphaproteobacteria</taxon>
        <taxon>Hyphomicrobiales</taxon>
        <taxon>Parvibaculaceae</taxon>
        <taxon>Candidatus Phaeomarinibacter</taxon>
    </lineage>
</organism>
<feature type="compositionally biased region" description="Basic and acidic residues" evidence="1">
    <location>
        <begin position="244"/>
        <end position="259"/>
    </location>
</feature>
<reference evidence="2 3" key="1">
    <citation type="journal article" date="2014" name="Front. Genet.">
        <title>Genome and metabolic network of "Candidatus Phaeomarinobacter ectocarpi" Ec32, a new candidate genus of Alphaproteobacteria frequently associated with brown algae.</title>
        <authorList>
            <person name="Dittami S.M."/>
            <person name="Barbeyron T."/>
            <person name="Boyen C."/>
            <person name="Cambefort J."/>
            <person name="Collet G."/>
            <person name="Delage L."/>
            <person name="Gobet A."/>
            <person name="Groisillier A."/>
            <person name="Leblanc C."/>
            <person name="Michel G."/>
            <person name="Scornet D."/>
            <person name="Siegel A."/>
            <person name="Tapia J.E."/>
            <person name="Tonon T."/>
        </authorList>
    </citation>
    <scope>NUCLEOTIDE SEQUENCE [LARGE SCALE GENOMIC DNA]</scope>
    <source>
        <strain evidence="2 3">Ec32</strain>
    </source>
</reference>
<dbReference type="AlphaFoldDB" id="X5MAG3"/>
<name>X5MAG3_9HYPH</name>
<dbReference type="HOGENOM" id="CLU_454696_0_0_5"/>
<feature type="region of interest" description="Disordered" evidence="1">
    <location>
        <begin position="519"/>
        <end position="539"/>
    </location>
</feature>
<protein>
    <submittedName>
        <fullName evidence="2">Uncharacterized protein</fullName>
    </submittedName>
</protein>